<dbReference type="InterPro" id="IPR036273">
    <property type="entry name" value="CRAL/TRIO_N_dom_sf"/>
</dbReference>
<dbReference type="Gene3D" id="3.40.525.10">
    <property type="entry name" value="CRAL-TRIO lipid binding domain"/>
    <property type="match status" value="1"/>
</dbReference>
<proteinExistence type="predicted"/>
<dbReference type="PROSITE" id="PS50191">
    <property type="entry name" value="CRAL_TRIO"/>
    <property type="match status" value="1"/>
</dbReference>
<evidence type="ECO:0000313" key="2">
    <source>
        <dbReference type="Proteomes" id="UP000079169"/>
    </source>
</evidence>
<dbReference type="AlphaFoldDB" id="A0A3Q0IY10"/>
<dbReference type="Proteomes" id="UP000079169">
    <property type="component" value="Unplaced"/>
</dbReference>
<dbReference type="InterPro" id="IPR036865">
    <property type="entry name" value="CRAL-TRIO_dom_sf"/>
</dbReference>
<dbReference type="Pfam" id="PF00650">
    <property type="entry name" value="CRAL_TRIO"/>
    <property type="match status" value="1"/>
</dbReference>
<dbReference type="CDD" id="cd00170">
    <property type="entry name" value="SEC14"/>
    <property type="match status" value="1"/>
</dbReference>
<dbReference type="STRING" id="121845.A0A3Q0IY10"/>
<dbReference type="InterPro" id="IPR001251">
    <property type="entry name" value="CRAL-TRIO_dom"/>
</dbReference>
<reference evidence="3" key="1">
    <citation type="submission" date="2025-08" db="UniProtKB">
        <authorList>
            <consortium name="RefSeq"/>
        </authorList>
    </citation>
    <scope>IDENTIFICATION</scope>
</reference>
<dbReference type="SUPFAM" id="SSF46938">
    <property type="entry name" value="CRAL/TRIO N-terminal domain"/>
    <property type="match status" value="1"/>
</dbReference>
<dbReference type="PaxDb" id="121845-A0A3Q0IY10"/>
<dbReference type="GO" id="GO:1902936">
    <property type="term" value="F:phosphatidylinositol bisphosphate binding"/>
    <property type="evidence" value="ECO:0007669"/>
    <property type="project" value="TreeGrafter"/>
</dbReference>
<dbReference type="GO" id="GO:0016020">
    <property type="term" value="C:membrane"/>
    <property type="evidence" value="ECO:0007669"/>
    <property type="project" value="TreeGrafter"/>
</dbReference>
<dbReference type="GeneID" id="103511622"/>
<keyword evidence="2" id="KW-1185">Reference proteome</keyword>
<feature type="domain" description="CRAL-TRIO" evidence="1">
    <location>
        <begin position="91"/>
        <end position="256"/>
    </location>
</feature>
<gene>
    <name evidence="3" type="primary">LOC103511622</name>
</gene>
<dbReference type="SUPFAM" id="SSF52087">
    <property type="entry name" value="CRAL/TRIO domain"/>
    <property type="match status" value="1"/>
</dbReference>
<dbReference type="KEGG" id="dci:103511622"/>
<dbReference type="PANTHER" id="PTHR10174">
    <property type="entry name" value="ALPHA-TOCOPHEROL TRANSFER PROTEIN-RELATED"/>
    <property type="match status" value="1"/>
</dbReference>
<evidence type="ECO:0000313" key="3">
    <source>
        <dbReference type="RefSeq" id="XP_026681132.1"/>
    </source>
</evidence>
<dbReference type="PRINTS" id="PR00180">
    <property type="entry name" value="CRETINALDHBP"/>
</dbReference>
<accession>A0A3Q0IY10</accession>
<evidence type="ECO:0000259" key="1">
    <source>
        <dbReference type="PROSITE" id="PS50191"/>
    </source>
</evidence>
<dbReference type="PANTHER" id="PTHR10174:SF213">
    <property type="entry name" value="CRAL-TRIO DOMAIN-CONTAINING PROTEIN"/>
    <property type="match status" value="1"/>
</dbReference>
<sequence>MKHALQIVECSISTILTFGVLKIPMPFKMSTISGDLGLAFQHFLPKCFCFTERDLIVFHHSCSYELETTKQCIENYFKIRFKNPTYFSNRDPESVSVRKAMDTVGYYVLDGLTDEGYRVILVRLIKTSPSAYVFNDVLKLYTMVADGVFNTAGSAAGDLIVYDMTGTGFGHLPRLNVAGFKNMLQYVQEGLPVRLKGIYMINAIPFVDIVINMMTPFMKKELMDMFHVTSSAEVLSNLLPVAMLPQDYGGKGKSLADLHGKPLNLFE</sequence>
<dbReference type="RefSeq" id="XP_026681132.1">
    <property type="nucleotide sequence ID" value="XM_026825331.1"/>
</dbReference>
<name>A0A3Q0IY10_DIACI</name>
<protein>
    <submittedName>
        <fullName evidence="3">Alpha-tocopherol transfer protein-like</fullName>
    </submittedName>
</protein>
<organism evidence="2 3">
    <name type="scientific">Diaphorina citri</name>
    <name type="common">Asian citrus psyllid</name>
    <dbReference type="NCBI Taxonomy" id="121845"/>
    <lineage>
        <taxon>Eukaryota</taxon>
        <taxon>Metazoa</taxon>
        <taxon>Ecdysozoa</taxon>
        <taxon>Arthropoda</taxon>
        <taxon>Hexapoda</taxon>
        <taxon>Insecta</taxon>
        <taxon>Pterygota</taxon>
        <taxon>Neoptera</taxon>
        <taxon>Paraneoptera</taxon>
        <taxon>Hemiptera</taxon>
        <taxon>Sternorrhyncha</taxon>
        <taxon>Psylloidea</taxon>
        <taxon>Psyllidae</taxon>
        <taxon>Diaphorininae</taxon>
        <taxon>Diaphorina</taxon>
    </lineage>
</organism>